<dbReference type="InterPro" id="IPR002528">
    <property type="entry name" value="MATE_fam"/>
</dbReference>
<evidence type="ECO:0000256" key="12">
    <source>
        <dbReference type="ARBA" id="ARBA00031636"/>
    </source>
</evidence>
<feature type="transmembrane region" description="Helical" evidence="13">
    <location>
        <begin position="20"/>
        <end position="42"/>
    </location>
</feature>
<dbReference type="GO" id="GO:0005886">
    <property type="term" value="C:plasma membrane"/>
    <property type="evidence" value="ECO:0007669"/>
    <property type="project" value="UniProtKB-SubCell"/>
</dbReference>
<feature type="transmembrane region" description="Helical" evidence="13">
    <location>
        <begin position="321"/>
        <end position="344"/>
    </location>
</feature>
<proteinExistence type="inferred from homology"/>
<dbReference type="GO" id="GO:0006811">
    <property type="term" value="P:monoatomic ion transport"/>
    <property type="evidence" value="ECO:0007669"/>
    <property type="project" value="UniProtKB-KW"/>
</dbReference>
<evidence type="ECO:0000256" key="3">
    <source>
        <dbReference type="ARBA" id="ARBA00010199"/>
    </source>
</evidence>
<dbReference type="AlphaFoldDB" id="A0A174BB21"/>
<comment type="subcellular location">
    <subcellularLocation>
        <location evidence="2">Cell membrane</location>
        <topology evidence="2">Multi-pass membrane protein</topology>
    </subcellularLocation>
</comment>
<keyword evidence="5" id="KW-0813">Transport</keyword>
<keyword evidence="9 13" id="KW-1133">Transmembrane helix</keyword>
<feature type="transmembrane region" description="Helical" evidence="13">
    <location>
        <begin position="62"/>
        <end position="85"/>
    </location>
</feature>
<reference evidence="14 15" key="1">
    <citation type="submission" date="2015-09" db="EMBL/GenBank/DDBJ databases">
        <authorList>
            <consortium name="Pathogen Informatics"/>
        </authorList>
    </citation>
    <scope>NUCLEOTIDE SEQUENCE [LARGE SCALE GENOMIC DNA]</scope>
    <source>
        <strain evidence="14 15">2789STDY5834856</strain>
    </source>
</reference>
<organism evidence="14 15">
    <name type="scientific">Clostridium disporicum</name>
    <dbReference type="NCBI Taxonomy" id="84024"/>
    <lineage>
        <taxon>Bacteria</taxon>
        <taxon>Bacillati</taxon>
        <taxon>Bacillota</taxon>
        <taxon>Clostridia</taxon>
        <taxon>Eubacteriales</taxon>
        <taxon>Clostridiaceae</taxon>
        <taxon>Clostridium</taxon>
    </lineage>
</organism>
<accession>A0A174BB21</accession>
<dbReference type="Proteomes" id="UP000095594">
    <property type="component" value="Unassembled WGS sequence"/>
</dbReference>
<keyword evidence="6" id="KW-0050">Antiport</keyword>
<evidence type="ECO:0000256" key="9">
    <source>
        <dbReference type="ARBA" id="ARBA00022989"/>
    </source>
</evidence>
<dbReference type="GO" id="GO:0042910">
    <property type="term" value="F:xenobiotic transmembrane transporter activity"/>
    <property type="evidence" value="ECO:0007669"/>
    <property type="project" value="InterPro"/>
</dbReference>
<dbReference type="CDD" id="cd13137">
    <property type="entry name" value="MATE_NorM_like"/>
    <property type="match status" value="1"/>
</dbReference>
<evidence type="ECO:0000256" key="8">
    <source>
        <dbReference type="ARBA" id="ARBA00022692"/>
    </source>
</evidence>
<keyword evidence="8 13" id="KW-0812">Transmembrane</keyword>
<feature type="transmembrane region" description="Helical" evidence="13">
    <location>
        <begin position="260"/>
        <end position="280"/>
    </location>
</feature>
<dbReference type="PANTHER" id="PTHR43298:SF2">
    <property type="entry name" value="FMN_FAD EXPORTER YEEO-RELATED"/>
    <property type="match status" value="1"/>
</dbReference>
<feature type="transmembrane region" description="Helical" evidence="13">
    <location>
        <begin position="170"/>
        <end position="188"/>
    </location>
</feature>
<gene>
    <name evidence="14" type="primary">norM_3</name>
    <name evidence="14" type="ORF">ERS852471_00729</name>
</gene>
<evidence type="ECO:0000256" key="5">
    <source>
        <dbReference type="ARBA" id="ARBA00022448"/>
    </source>
</evidence>
<evidence type="ECO:0000313" key="14">
    <source>
        <dbReference type="EMBL" id="CUN96858.1"/>
    </source>
</evidence>
<dbReference type="Pfam" id="PF01554">
    <property type="entry name" value="MatE"/>
    <property type="match status" value="2"/>
</dbReference>
<feature type="transmembrane region" description="Helical" evidence="13">
    <location>
        <begin position="97"/>
        <end position="118"/>
    </location>
</feature>
<dbReference type="RefSeq" id="WP_055264018.1">
    <property type="nucleotide sequence ID" value="NZ_CABIXQ010000004.1"/>
</dbReference>
<feature type="transmembrane region" description="Helical" evidence="13">
    <location>
        <begin position="194"/>
        <end position="216"/>
    </location>
</feature>
<dbReference type="EMBL" id="CYZX01000004">
    <property type="protein sequence ID" value="CUN96858.1"/>
    <property type="molecule type" value="Genomic_DNA"/>
</dbReference>
<evidence type="ECO:0000256" key="2">
    <source>
        <dbReference type="ARBA" id="ARBA00004651"/>
    </source>
</evidence>
<comment type="similarity">
    <text evidence="3">Belongs to the multi antimicrobial extrusion (MATE) (TC 2.A.66.1) family.</text>
</comment>
<evidence type="ECO:0000256" key="7">
    <source>
        <dbReference type="ARBA" id="ARBA00022475"/>
    </source>
</evidence>
<dbReference type="InterPro" id="IPR050222">
    <property type="entry name" value="MATE_MdtK"/>
</dbReference>
<evidence type="ECO:0000256" key="11">
    <source>
        <dbReference type="ARBA" id="ARBA00023136"/>
    </source>
</evidence>
<keyword evidence="10" id="KW-0406">Ion transport</keyword>
<evidence type="ECO:0000313" key="15">
    <source>
        <dbReference type="Proteomes" id="UP000095594"/>
    </source>
</evidence>
<keyword evidence="7" id="KW-1003">Cell membrane</keyword>
<evidence type="ECO:0000256" key="4">
    <source>
        <dbReference type="ARBA" id="ARBA00020268"/>
    </source>
</evidence>
<evidence type="ECO:0000256" key="13">
    <source>
        <dbReference type="SAM" id="Phobius"/>
    </source>
</evidence>
<dbReference type="PIRSF" id="PIRSF006603">
    <property type="entry name" value="DinF"/>
    <property type="match status" value="1"/>
</dbReference>
<comment type="function">
    <text evidence="1">Multidrug efflux pump.</text>
</comment>
<evidence type="ECO:0000256" key="6">
    <source>
        <dbReference type="ARBA" id="ARBA00022449"/>
    </source>
</evidence>
<dbReference type="PANTHER" id="PTHR43298">
    <property type="entry name" value="MULTIDRUG RESISTANCE PROTEIN NORM-RELATED"/>
    <property type="match status" value="1"/>
</dbReference>
<feature type="transmembrane region" description="Helical" evidence="13">
    <location>
        <begin position="390"/>
        <end position="410"/>
    </location>
</feature>
<dbReference type="OrthoDB" id="62420at2"/>
<feature type="transmembrane region" description="Helical" evidence="13">
    <location>
        <begin position="138"/>
        <end position="158"/>
    </location>
</feature>
<feature type="transmembrane region" description="Helical" evidence="13">
    <location>
        <begin position="356"/>
        <end position="378"/>
    </location>
</feature>
<evidence type="ECO:0000256" key="10">
    <source>
        <dbReference type="ARBA" id="ARBA00023065"/>
    </source>
</evidence>
<sequence>MDDISEAKVSIFSNSNLKKLIIPLVIEQILAVTVGLIDTVMVSNVGEYAVSAVSLVDTINILLINIFAALGTGGAVVAAQLIGRGSKEKARTSAKQLILITTILSVAIMIICLILNEALLRLIFGSVDSKVMYNAKIYFFYSAISYPFIALYNSGAALFRAIGNSKISMINSLIMNVINIILNSIFIFGLKLGVLGAVLATLIARVIACIIILYMLTKKKNDLYIDNYLNIKWNLKYIKKILAIGIPSGLENGMFQLGKILVQSLIATFGTYSIAANAVANNIAQMMIIPGSAIGLAMITVVGQCIGANDYEESVYNTKKLMKITFISMAILSLFLGLISPKILWIYSLSPQTTTLALKCIWIHAIVGMVIWPISFTLPNALRAANDARFTMLVSIFSMWIFRYFLSFLLARDLGLGLVGVWLAMTVDWVVRSILFIYRYRSGKWKYKKLV</sequence>
<feature type="transmembrane region" description="Helical" evidence="13">
    <location>
        <begin position="416"/>
        <end position="438"/>
    </location>
</feature>
<dbReference type="GO" id="GO:0015297">
    <property type="term" value="F:antiporter activity"/>
    <property type="evidence" value="ECO:0007669"/>
    <property type="project" value="UniProtKB-KW"/>
</dbReference>
<protein>
    <recommendedName>
        <fullName evidence="4">Probable multidrug resistance protein NorM</fullName>
    </recommendedName>
    <alternativeName>
        <fullName evidence="12">Multidrug-efflux transporter</fullName>
    </alternativeName>
</protein>
<name>A0A174BB21_9CLOT</name>
<feature type="transmembrane region" description="Helical" evidence="13">
    <location>
        <begin position="286"/>
        <end position="309"/>
    </location>
</feature>
<evidence type="ECO:0000256" key="1">
    <source>
        <dbReference type="ARBA" id="ARBA00003408"/>
    </source>
</evidence>
<keyword evidence="11 13" id="KW-0472">Membrane</keyword>
<dbReference type="InterPro" id="IPR048279">
    <property type="entry name" value="MdtK-like"/>
</dbReference>
<dbReference type="NCBIfam" id="TIGR00797">
    <property type="entry name" value="matE"/>
    <property type="match status" value="1"/>
</dbReference>